<sequence length="284" mass="32355">MWLLRLLRKPISSIPSGILQGPEKYFKVKLSEVLPISDNTKIFRFEFPEDTQQLGLPICKHLLFKAKISTKKHPEGEEVIRKYTPTSNINEKGYFEVPIKIYYKNSHPEFPDGGIFTQFLDAMKIGDSLDISGPSGKIIYVGDGIFKIQQGEEEIIKKARNIGLIAGGTGITPCFQFLQYCASQNENVNISLLYANKTENDILLRPIIEEYVAEQVISSYYILEKPPDNWNMGIGLVSEEHIRERMPPPDKETLIFHCGPRAMNLHVRKLLTDIGYSESMIVKF</sequence>
<evidence type="ECO:0000256" key="1">
    <source>
        <dbReference type="ARBA" id="ARBA00001974"/>
    </source>
</evidence>
<keyword evidence="4 7" id="KW-0560">Oxidoreductase</keyword>
<dbReference type="PROSITE" id="PS51384">
    <property type="entry name" value="FAD_FR"/>
    <property type="match status" value="1"/>
</dbReference>
<evidence type="ECO:0000313" key="9">
    <source>
        <dbReference type="EMBL" id="OMJ95935.1"/>
    </source>
</evidence>
<feature type="binding site" evidence="6">
    <location>
        <position position="81"/>
    </location>
    <ligand>
        <name>FAD</name>
        <dbReference type="ChEBI" id="CHEBI:57692"/>
    </ligand>
</feature>
<keyword evidence="2 6" id="KW-0285">Flavoprotein</keyword>
<dbReference type="PRINTS" id="PR00371">
    <property type="entry name" value="FPNCR"/>
</dbReference>
<organism evidence="9 10">
    <name type="scientific">Stentor coeruleus</name>
    <dbReference type="NCBI Taxonomy" id="5963"/>
    <lineage>
        <taxon>Eukaryota</taxon>
        <taxon>Sar</taxon>
        <taxon>Alveolata</taxon>
        <taxon>Ciliophora</taxon>
        <taxon>Postciliodesmatophora</taxon>
        <taxon>Heterotrichea</taxon>
        <taxon>Heterotrichida</taxon>
        <taxon>Stentoridae</taxon>
        <taxon>Stentor</taxon>
    </lineage>
</organism>
<comment type="cofactor">
    <cofactor evidence="1 6 7">
        <name>FAD</name>
        <dbReference type="ChEBI" id="CHEBI:57692"/>
    </cofactor>
</comment>
<evidence type="ECO:0000256" key="4">
    <source>
        <dbReference type="ARBA" id="ARBA00023002"/>
    </source>
</evidence>
<dbReference type="PRINTS" id="PR00406">
    <property type="entry name" value="CYTB5RDTASE"/>
</dbReference>
<reference evidence="9 10" key="1">
    <citation type="submission" date="2016-11" db="EMBL/GenBank/DDBJ databases">
        <title>The macronuclear genome of Stentor coeruleus: a giant cell with tiny introns.</title>
        <authorList>
            <person name="Slabodnick M."/>
            <person name="Ruby J.G."/>
            <person name="Reiff S.B."/>
            <person name="Swart E.C."/>
            <person name="Gosai S."/>
            <person name="Prabakaran S."/>
            <person name="Witkowska E."/>
            <person name="Larue G.E."/>
            <person name="Fisher S."/>
            <person name="Freeman R.M."/>
            <person name="Gunawardena J."/>
            <person name="Chu W."/>
            <person name="Stover N.A."/>
            <person name="Gregory B.D."/>
            <person name="Nowacki M."/>
            <person name="Derisi J."/>
            <person name="Roy S.W."/>
            <person name="Marshall W.F."/>
            <person name="Sood P."/>
        </authorList>
    </citation>
    <scope>NUCLEOTIDE SEQUENCE [LARGE SCALE GENOMIC DNA]</scope>
    <source>
        <strain evidence="9">WM001</strain>
    </source>
</reference>
<dbReference type="GO" id="GO:0090524">
    <property type="term" value="F:cytochrome-b5 reductase activity, acting on NADH"/>
    <property type="evidence" value="ECO:0007669"/>
    <property type="project" value="UniProtKB-EC"/>
</dbReference>
<proteinExistence type="inferred from homology"/>
<dbReference type="Gene3D" id="2.40.30.10">
    <property type="entry name" value="Translation factors"/>
    <property type="match status" value="1"/>
</dbReference>
<evidence type="ECO:0000313" key="10">
    <source>
        <dbReference type="Proteomes" id="UP000187209"/>
    </source>
</evidence>
<feature type="domain" description="FAD-binding FR-type" evidence="8">
    <location>
        <begin position="23"/>
        <end position="141"/>
    </location>
</feature>
<dbReference type="InterPro" id="IPR001433">
    <property type="entry name" value="OxRdtase_FAD/NAD-bd"/>
</dbReference>
<dbReference type="Gene3D" id="3.40.50.80">
    <property type="entry name" value="Nucleotide-binding domain of ferredoxin-NADP reductase (FNR) module"/>
    <property type="match status" value="1"/>
</dbReference>
<dbReference type="Pfam" id="PF00175">
    <property type="entry name" value="NAD_binding_1"/>
    <property type="match status" value="1"/>
</dbReference>
<dbReference type="InterPro" id="IPR001709">
    <property type="entry name" value="Flavoprot_Pyr_Nucl_cyt_Rdtase"/>
</dbReference>
<feature type="binding site" evidence="6">
    <location>
        <position position="83"/>
    </location>
    <ligand>
        <name>FAD</name>
        <dbReference type="ChEBI" id="CHEBI:57692"/>
    </ligand>
</feature>
<dbReference type="SUPFAM" id="SSF52343">
    <property type="entry name" value="Ferredoxin reductase-like, C-terminal NADP-linked domain"/>
    <property type="match status" value="1"/>
</dbReference>
<dbReference type="Proteomes" id="UP000187209">
    <property type="component" value="Unassembled WGS sequence"/>
</dbReference>
<feature type="binding site" evidence="6">
    <location>
        <position position="172"/>
    </location>
    <ligand>
        <name>FAD</name>
        <dbReference type="ChEBI" id="CHEBI:57692"/>
    </ligand>
</feature>
<dbReference type="EMBL" id="MPUH01000005">
    <property type="protein sequence ID" value="OMJ95935.1"/>
    <property type="molecule type" value="Genomic_DNA"/>
</dbReference>
<comment type="similarity">
    <text evidence="7">Belongs to the flavoprotein pyridine nucleotide cytochrome reductase family.</text>
</comment>
<gene>
    <name evidence="9" type="ORF">SteCoe_487</name>
</gene>
<dbReference type="InterPro" id="IPR039261">
    <property type="entry name" value="FNR_nucleotide-bd"/>
</dbReference>
<keyword evidence="10" id="KW-1185">Reference proteome</keyword>
<dbReference type="AlphaFoldDB" id="A0A1R2D3U4"/>
<dbReference type="PANTHER" id="PTHR19370">
    <property type="entry name" value="NADH-CYTOCHROME B5 REDUCTASE"/>
    <property type="match status" value="1"/>
</dbReference>
<dbReference type="SUPFAM" id="SSF63380">
    <property type="entry name" value="Riboflavin synthase domain-like"/>
    <property type="match status" value="1"/>
</dbReference>
<evidence type="ECO:0000256" key="3">
    <source>
        <dbReference type="ARBA" id="ARBA00022827"/>
    </source>
</evidence>
<name>A0A1R2D3U4_9CILI</name>
<dbReference type="CDD" id="cd06183">
    <property type="entry name" value="cyt_b5_reduct_like"/>
    <property type="match status" value="1"/>
</dbReference>
<dbReference type="OrthoDB" id="432685at2759"/>
<dbReference type="InterPro" id="IPR001834">
    <property type="entry name" value="CBR-like"/>
</dbReference>
<evidence type="ECO:0000259" key="8">
    <source>
        <dbReference type="PROSITE" id="PS51384"/>
    </source>
</evidence>
<keyword evidence="3 6" id="KW-0274">FAD</keyword>
<evidence type="ECO:0000256" key="2">
    <source>
        <dbReference type="ARBA" id="ARBA00022630"/>
    </source>
</evidence>
<dbReference type="Pfam" id="PF00970">
    <property type="entry name" value="FAD_binding_6"/>
    <property type="match status" value="1"/>
</dbReference>
<comment type="caution">
    <text evidence="9">The sequence shown here is derived from an EMBL/GenBank/DDBJ whole genome shotgun (WGS) entry which is preliminary data.</text>
</comment>
<dbReference type="InterPro" id="IPR008333">
    <property type="entry name" value="Cbr1-like_FAD-bd_dom"/>
</dbReference>
<dbReference type="EC" id="1.6.2.2" evidence="7"/>
<feature type="binding site" evidence="6">
    <location>
        <position position="100"/>
    </location>
    <ligand>
        <name>FAD</name>
        <dbReference type="ChEBI" id="CHEBI:57692"/>
    </ligand>
</feature>
<comment type="catalytic activity">
    <reaction evidence="7">
        <text>2 Fe(III)-[cytochrome b5] + NADH = 2 Fe(II)-[cytochrome b5] + NAD(+) + H(+)</text>
        <dbReference type="Rhea" id="RHEA:46680"/>
        <dbReference type="Rhea" id="RHEA-COMP:10438"/>
        <dbReference type="Rhea" id="RHEA-COMP:10439"/>
        <dbReference type="ChEBI" id="CHEBI:15378"/>
        <dbReference type="ChEBI" id="CHEBI:29033"/>
        <dbReference type="ChEBI" id="CHEBI:29034"/>
        <dbReference type="ChEBI" id="CHEBI:57540"/>
        <dbReference type="ChEBI" id="CHEBI:57945"/>
        <dbReference type="EC" id="1.6.2.2"/>
    </reaction>
</comment>
<evidence type="ECO:0000256" key="7">
    <source>
        <dbReference type="RuleBase" id="RU361226"/>
    </source>
</evidence>
<protein>
    <recommendedName>
        <fullName evidence="7">NADH-cytochrome b5 reductase</fullName>
        <ecNumber evidence="7">1.6.2.2</ecNumber>
    </recommendedName>
</protein>
<evidence type="ECO:0000256" key="6">
    <source>
        <dbReference type="PIRSR" id="PIRSR601834-1"/>
    </source>
</evidence>
<dbReference type="InterPro" id="IPR017927">
    <property type="entry name" value="FAD-bd_FR_type"/>
</dbReference>
<dbReference type="InterPro" id="IPR017938">
    <property type="entry name" value="Riboflavin_synthase-like_b-brl"/>
</dbReference>
<accession>A0A1R2D3U4</accession>
<evidence type="ECO:0000256" key="5">
    <source>
        <dbReference type="ARBA" id="ARBA00023027"/>
    </source>
</evidence>
<keyword evidence="5 7" id="KW-0520">NAD</keyword>